<feature type="region of interest" description="Disordered" evidence="1">
    <location>
        <begin position="1"/>
        <end position="46"/>
    </location>
</feature>
<dbReference type="EMBL" id="JEMA01000272">
    <property type="protein sequence ID" value="KYF72319.1"/>
    <property type="molecule type" value="Genomic_DNA"/>
</dbReference>
<feature type="compositionally biased region" description="Gly residues" evidence="1">
    <location>
        <begin position="7"/>
        <end position="35"/>
    </location>
</feature>
<organism evidence="2 3">
    <name type="scientific">Sorangium cellulosum</name>
    <name type="common">Polyangium cellulosum</name>
    <dbReference type="NCBI Taxonomy" id="56"/>
    <lineage>
        <taxon>Bacteria</taxon>
        <taxon>Pseudomonadati</taxon>
        <taxon>Myxococcota</taxon>
        <taxon>Polyangia</taxon>
        <taxon>Polyangiales</taxon>
        <taxon>Polyangiaceae</taxon>
        <taxon>Sorangium</taxon>
    </lineage>
</organism>
<dbReference type="Proteomes" id="UP000075260">
    <property type="component" value="Unassembled WGS sequence"/>
</dbReference>
<evidence type="ECO:0000313" key="2">
    <source>
        <dbReference type="EMBL" id="KYF72319.1"/>
    </source>
</evidence>
<dbReference type="AlphaFoldDB" id="A0A150QWB7"/>
<comment type="caution">
    <text evidence="2">The sequence shown here is derived from an EMBL/GenBank/DDBJ whole genome shotgun (WGS) entry which is preliminary data.</text>
</comment>
<dbReference type="RefSeq" id="WP_061606431.1">
    <property type="nucleotide sequence ID" value="NZ_JEMA01000272.1"/>
</dbReference>
<proteinExistence type="predicted"/>
<evidence type="ECO:0000313" key="3">
    <source>
        <dbReference type="Proteomes" id="UP000075260"/>
    </source>
</evidence>
<gene>
    <name evidence="2" type="ORF">BE15_10030</name>
</gene>
<reference evidence="2 3" key="1">
    <citation type="submission" date="2014-02" db="EMBL/GenBank/DDBJ databases">
        <title>The small core and large imbalanced accessory genome model reveals a collaborative survival strategy of Sorangium cellulosum strains in nature.</title>
        <authorList>
            <person name="Han K."/>
            <person name="Peng R."/>
            <person name="Blom J."/>
            <person name="Li Y.-Z."/>
        </authorList>
    </citation>
    <scope>NUCLEOTIDE SEQUENCE [LARGE SCALE GENOMIC DNA]</scope>
    <source>
        <strain evidence="2 3">So0008-312</strain>
    </source>
</reference>
<protein>
    <submittedName>
        <fullName evidence="2">Uncharacterized protein</fullName>
    </submittedName>
</protein>
<name>A0A150QWB7_SORCE</name>
<evidence type="ECO:0000256" key="1">
    <source>
        <dbReference type="SAM" id="MobiDB-lite"/>
    </source>
</evidence>
<dbReference type="OrthoDB" id="5503683at2"/>
<sequence>MLQGDEAGSGGDAHAPGAGGGGAGSETASGTGGAWPGSAWGTEGAAGEHSVVSVVDAFIDGDDGGAGAGGGGGDAGGGGAGAGGGDAGGGAPDCSGASAAVTGDVLDPDQVYLAGTLSEGSCGQDAVAHWSSPASAVVGFHCHVDERSARIRPSDGRLLYTNVFEDLLREFHCDDCPFRGNDYPEAPLDNDPVLLTPRCADGLAPLTGFLVSPAGAVLYRCRSDDATWYDESGRVAYADPEDPLLHLGHGDLALTARSVVHLATSTSLPITGLPGDRLLHTVRARAPDSFLLVLESERPTDDGGSQELWQVDADGAATRLGAFPPLPPGAVQVSAYTSKLDGCGALLQFGGGTGVLEDVIVRRHIGGASEVVYTEAADPLVKIHVSSLFTGP</sequence>
<accession>A0A150QWB7</accession>